<name>A0ABP8ZRX8_9MICO</name>
<feature type="chain" id="PRO_5046966826" description="DUF3515 domain-containing protein" evidence="2">
    <location>
        <begin position="21"/>
        <end position="173"/>
    </location>
</feature>
<dbReference type="EMBL" id="BAABKO010000001">
    <property type="protein sequence ID" value="GAA4763928.1"/>
    <property type="molecule type" value="Genomic_DNA"/>
</dbReference>
<evidence type="ECO:0000256" key="1">
    <source>
        <dbReference type="SAM" id="MobiDB-lite"/>
    </source>
</evidence>
<comment type="caution">
    <text evidence="3">The sequence shown here is derived from an EMBL/GenBank/DDBJ whole genome shotgun (WGS) entry which is preliminary data.</text>
</comment>
<dbReference type="RefSeq" id="WP_345435266.1">
    <property type="nucleotide sequence ID" value="NZ_BAABKO010000001.1"/>
</dbReference>
<evidence type="ECO:0000256" key="2">
    <source>
        <dbReference type="SAM" id="SignalP"/>
    </source>
</evidence>
<dbReference type="PROSITE" id="PS51257">
    <property type="entry name" value="PROKAR_LIPOPROTEIN"/>
    <property type="match status" value="1"/>
</dbReference>
<feature type="region of interest" description="Disordered" evidence="1">
    <location>
        <begin position="147"/>
        <end position="173"/>
    </location>
</feature>
<keyword evidence="4" id="KW-1185">Reference proteome</keyword>
<protein>
    <recommendedName>
        <fullName evidence="5">DUF3515 domain-containing protein</fullName>
    </recommendedName>
</protein>
<organism evidence="3 4">
    <name type="scientific">Microbacterium gilvum</name>
    <dbReference type="NCBI Taxonomy" id="1336204"/>
    <lineage>
        <taxon>Bacteria</taxon>
        <taxon>Bacillati</taxon>
        <taxon>Actinomycetota</taxon>
        <taxon>Actinomycetes</taxon>
        <taxon>Micrococcales</taxon>
        <taxon>Microbacteriaceae</taxon>
        <taxon>Microbacterium</taxon>
    </lineage>
</organism>
<proteinExistence type="predicted"/>
<evidence type="ECO:0008006" key="5">
    <source>
        <dbReference type="Google" id="ProtNLM"/>
    </source>
</evidence>
<keyword evidence="2" id="KW-0732">Signal</keyword>
<reference evidence="4" key="1">
    <citation type="journal article" date="2019" name="Int. J. Syst. Evol. Microbiol.">
        <title>The Global Catalogue of Microorganisms (GCM) 10K type strain sequencing project: providing services to taxonomists for standard genome sequencing and annotation.</title>
        <authorList>
            <consortium name="The Broad Institute Genomics Platform"/>
            <consortium name="The Broad Institute Genome Sequencing Center for Infectious Disease"/>
            <person name="Wu L."/>
            <person name="Ma J."/>
        </authorList>
    </citation>
    <scope>NUCLEOTIDE SEQUENCE [LARGE SCALE GENOMIC DNA]</scope>
    <source>
        <strain evidence="4">JCM 18537</strain>
    </source>
</reference>
<dbReference type="InterPro" id="IPR021903">
    <property type="entry name" value="DUF3515"/>
</dbReference>
<sequence>MPRRLVAAPVLAVLAAPLLAGCTPTVHLEAAPDAGDPLCADVSVRMPDSVSGLERRWTDAQATAAWGDDAGTAVILSCGFDAPAPTTQQCVTIDGVDWIVDETDRPNLRMTTYGREPAVQVYVNTEVVTADSVLAGSALGSAVQSLPRTAQCTDPDVAEPEATDAPTTGDAGD</sequence>
<accession>A0ABP8ZRX8</accession>
<evidence type="ECO:0000313" key="3">
    <source>
        <dbReference type="EMBL" id="GAA4763928.1"/>
    </source>
</evidence>
<gene>
    <name evidence="3" type="ORF">GCM10023351_03250</name>
</gene>
<feature type="signal peptide" evidence="2">
    <location>
        <begin position="1"/>
        <end position="20"/>
    </location>
</feature>
<evidence type="ECO:0000313" key="4">
    <source>
        <dbReference type="Proteomes" id="UP001501645"/>
    </source>
</evidence>
<dbReference type="Pfam" id="PF12028">
    <property type="entry name" value="DUF3515"/>
    <property type="match status" value="1"/>
</dbReference>
<dbReference type="Proteomes" id="UP001501645">
    <property type="component" value="Unassembled WGS sequence"/>
</dbReference>